<evidence type="ECO:0000256" key="4">
    <source>
        <dbReference type="ARBA" id="ARBA00022475"/>
    </source>
</evidence>
<feature type="transmembrane region" description="Helical" evidence="8">
    <location>
        <begin position="95"/>
        <end position="113"/>
    </location>
</feature>
<dbReference type="PANTHER" id="PTHR36838">
    <property type="entry name" value="AUXIN EFFLUX CARRIER FAMILY PROTEIN"/>
    <property type="match status" value="1"/>
</dbReference>
<dbReference type="GO" id="GO:0005886">
    <property type="term" value="C:plasma membrane"/>
    <property type="evidence" value="ECO:0007669"/>
    <property type="project" value="UniProtKB-SubCell"/>
</dbReference>
<gene>
    <name evidence="9" type="ORF">SAMN05421780_102247</name>
</gene>
<protein>
    <recommendedName>
        <fullName evidence="11">AEC family transporter</fullName>
    </recommendedName>
</protein>
<name>A0A1I1FS46_9BACT</name>
<feature type="transmembrane region" description="Helical" evidence="8">
    <location>
        <begin position="189"/>
        <end position="205"/>
    </location>
</feature>
<sequence length="301" mass="33098">MINFILIGLCIAIGALFRQSGTLPKDAHKGINAWIIYVALPAVSFKYLPYIQWSTELVLPVISPIIIWAGAWLWIELYSRRQTLDNATIGGLKLTTGLSNTSFVGFPLIMAYFSEKELGIAIICDQMTFFLFSTVGLMTAVNSSDNHTFSWGIITRKLLRFPPFLGCIAALILPLWIDISLAAPLFDKLAATVAPLALFSIGLQLKLKGWQLQIKHISVALCYKLLIAPLLVFGIVLAFGLHGRIVQISVFEAAMPTLLSASIMAADYELNPDLVNLIIGISILASLLTTGGWWFVLQMIQ</sequence>
<feature type="transmembrane region" description="Helical" evidence="8">
    <location>
        <begin position="57"/>
        <end position="75"/>
    </location>
</feature>
<dbReference type="STRING" id="927664.SAMN05421780_102247"/>
<accession>A0A1I1FS46</accession>
<organism evidence="9 10">
    <name type="scientific">Flexibacter flexilis DSM 6793</name>
    <dbReference type="NCBI Taxonomy" id="927664"/>
    <lineage>
        <taxon>Bacteria</taxon>
        <taxon>Pseudomonadati</taxon>
        <taxon>Bacteroidota</taxon>
        <taxon>Cytophagia</taxon>
        <taxon>Cytophagales</taxon>
        <taxon>Flexibacteraceae</taxon>
        <taxon>Flexibacter</taxon>
    </lineage>
</organism>
<dbReference type="EMBL" id="FOLE01000002">
    <property type="protein sequence ID" value="SFC00468.1"/>
    <property type="molecule type" value="Genomic_DNA"/>
</dbReference>
<keyword evidence="6 8" id="KW-1133">Transmembrane helix</keyword>
<evidence type="ECO:0008006" key="11">
    <source>
        <dbReference type="Google" id="ProtNLM"/>
    </source>
</evidence>
<keyword evidence="7 8" id="KW-0472">Membrane</keyword>
<evidence type="ECO:0000256" key="5">
    <source>
        <dbReference type="ARBA" id="ARBA00022692"/>
    </source>
</evidence>
<dbReference type="Pfam" id="PF03547">
    <property type="entry name" value="Mem_trans"/>
    <property type="match status" value="1"/>
</dbReference>
<dbReference type="AlphaFoldDB" id="A0A1I1FS46"/>
<evidence type="ECO:0000256" key="3">
    <source>
        <dbReference type="ARBA" id="ARBA00022448"/>
    </source>
</evidence>
<dbReference type="Proteomes" id="UP000199514">
    <property type="component" value="Unassembled WGS sequence"/>
</dbReference>
<keyword evidence="3" id="KW-0813">Transport</keyword>
<dbReference type="InterPro" id="IPR004776">
    <property type="entry name" value="Mem_transp_PIN-like"/>
</dbReference>
<dbReference type="OrthoDB" id="9786183at2"/>
<feature type="transmembrane region" description="Helical" evidence="8">
    <location>
        <begin position="274"/>
        <end position="297"/>
    </location>
</feature>
<evidence type="ECO:0000256" key="7">
    <source>
        <dbReference type="ARBA" id="ARBA00023136"/>
    </source>
</evidence>
<evidence type="ECO:0000256" key="2">
    <source>
        <dbReference type="ARBA" id="ARBA00010145"/>
    </source>
</evidence>
<comment type="similarity">
    <text evidence="2">Belongs to the auxin efflux carrier (TC 2.A.69) family.</text>
</comment>
<evidence type="ECO:0000256" key="6">
    <source>
        <dbReference type="ARBA" id="ARBA00022989"/>
    </source>
</evidence>
<proteinExistence type="inferred from homology"/>
<dbReference type="PANTHER" id="PTHR36838:SF1">
    <property type="entry name" value="SLR1864 PROTEIN"/>
    <property type="match status" value="1"/>
</dbReference>
<evidence type="ECO:0000313" key="9">
    <source>
        <dbReference type="EMBL" id="SFC00468.1"/>
    </source>
</evidence>
<dbReference type="InterPro" id="IPR038770">
    <property type="entry name" value="Na+/solute_symporter_sf"/>
</dbReference>
<feature type="transmembrane region" description="Helical" evidence="8">
    <location>
        <begin position="34"/>
        <end position="50"/>
    </location>
</feature>
<keyword evidence="5 8" id="KW-0812">Transmembrane</keyword>
<dbReference type="RefSeq" id="WP_091508598.1">
    <property type="nucleotide sequence ID" value="NZ_FOLE01000002.1"/>
</dbReference>
<evidence type="ECO:0000256" key="1">
    <source>
        <dbReference type="ARBA" id="ARBA00004651"/>
    </source>
</evidence>
<evidence type="ECO:0000313" key="10">
    <source>
        <dbReference type="Proteomes" id="UP000199514"/>
    </source>
</evidence>
<feature type="transmembrane region" description="Helical" evidence="8">
    <location>
        <begin position="217"/>
        <end position="241"/>
    </location>
</feature>
<keyword evidence="4" id="KW-1003">Cell membrane</keyword>
<evidence type="ECO:0000256" key="8">
    <source>
        <dbReference type="SAM" id="Phobius"/>
    </source>
</evidence>
<keyword evidence="10" id="KW-1185">Reference proteome</keyword>
<comment type="subcellular location">
    <subcellularLocation>
        <location evidence="1">Cell membrane</location>
        <topology evidence="1">Multi-pass membrane protein</topology>
    </subcellularLocation>
</comment>
<dbReference type="Gene3D" id="1.20.1530.20">
    <property type="match status" value="1"/>
</dbReference>
<feature type="transmembrane region" description="Helical" evidence="8">
    <location>
        <begin position="161"/>
        <end position="177"/>
    </location>
</feature>
<dbReference type="GO" id="GO:0055085">
    <property type="term" value="P:transmembrane transport"/>
    <property type="evidence" value="ECO:0007669"/>
    <property type="project" value="InterPro"/>
</dbReference>
<feature type="transmembrane region" description="Helical" evidence="8">
    <location>
        <begin position="120"/>
        <end position="141"/>
    </location>
</feature>
<reference evidence="9 10" key="1">
    <citation type="submission" date="2016-10" db="EMBL/GenBank/DDBJ databases">
        <authorList>
            <person name="de Groot N.N."/>
        </authorList>
    </citation>
    <scope>NUCLEOTIDE SEQUENCE [LARGE SCALE GENOMIC DNA]</scope>
    <source>
        <strain evidence="9 10">DSM 6793</strain>
    </source>
</reference>